<dbReference type="EMBL" id="CM056818">
    <property type="protein sequence ID" value="KAJ8622238.1"/>
    <property type="molecule type" value="Genomic_DNA"/>
</dbReference>
<evidence type="ECO:0000313" key="2">
    <source>
        <dbReference type="Proteomes" id="UP001234297"/>
    </source>
</evidence>
<sequence>MQQPLPPLAAMDPALKKCKADENGIAAFKSTSQLSPEDARKILEPFTIEQLLEILQDVVVRHLKSATPFTTPPCR</sequence>
<proteinExistence type="predicted"/>
<keyword evidence="2" id="KW-1185">Reference proteome</keyword>
<comment type="caution">
    <text evidence="1">The sequence shown here is derived from an EMBL/GenBank/DDBJ whole genome shotgun (WGS) entry which is preliminary data.</text>
</comment>
<accession>A0ACC2KM79</accession>
<organism evidence="1 2">
    <name type="scientific">Persea americana</name>
    <name type="common">Avocado</name>
    <dbReference type="NCBI Taxonomy" id="3435"/>
    <lineage>
        <taxon>Eukaryota</taxon>
        <taxon>Viridiplantae</taxon>
        <taxon>Streptophyta</taxon>
        <taxon>Embryophyta</taxon>
        <taxon>Tracheophyta</taxon>
        <taxon>Spermatophyta</taxon>
        <taxon>Magnoliopsida</taxon>
        <taxon>Magnoliidae</taxon>
        <taxon>Laurales</taxon>
        <taxon>Lauraceae</taxon>
        <taxon>Persea</taxon>
    </lineage>
</organism>
<evidence type="ECO:0000313" key="1">
    <source>
        <dbReference type="EMBL" id="KAJ8622238.1"/>
    </source>
</evidence>
<dbReference type="Proteomes" id="UP001234297">
    <property type="component" value="Chromosome 10"/>
</dbReference>
<reference evidence="1 2" key="1">
    <citation type="journal article" date="2022" name="Hortic Res">
        <title>A haplotype resolved chromosomal level avocado genome allows analysis of novel avocado genes.</title>
        <authorList>
            <person name="Nath O."/>
            <person name="Fletcher S.J."/>
            <person name="Hayward A."/>
            <person name="Shaw L.M."/>
            <person name="Masouleh A.K."/>
            <person name="Furtado A."/>
            <person name="Henry R.J."/>
            <person name="Mitter N."/>
        </authorList>
    </citation>
    <scope>NUCLEOTIDE SEQUENCE [LARGE SCALE GENOMIC DNA]</scope>
    <source>
        <strain evidence="2">cv. Hass</strain>
    </source>
</reference>
<protein>
    <submittedName>
        <fullName evidence="1">Uncharacterized protein</fullName>
    </submittedName>
</protein>
<gene>
    <name evidence="1" type="ORF">MRB53_030767</name>
</gene>
<name>A0ACC2KM79_PERAE</name>